<comment type="caution">
    <text evidence="2">The sequence shown here is derived from an EMBL/GenBank/DDBJ whole genome shotgun (WGS) entry which is preliminary data.</text>
</comment>
<sequence>MSTDRELDDRLAAAAGVRDADLPALPDDFLAVLRVDADEPASVVAARQLVADARGARVRPRRRRPSRKLLARAGAGLLVIAAAWTAAVVVDTPDRPGPRQASPTPSVGIEAPVEGIRLVAAEAVTFPLSVDPVPEGLTPTFSRWGGVAFYPGQPLVFSADYSSEDGDRFLVRLFPDDPRAWPDSGWSVDGPVTGTVGVDGATAEVRQGDGYVTLLWERPDGRWSQVLGEGAYGGTEAARAVAESIVDRPQPVGLQFGLAPAGWSIGGYEESRSLDLVSDTDPQQLLRLSLIGREGGLTIDTALLGEDSVGPAVPVTVKGLEARLALVEGDPDFWRLVGQFPDGPMFLLVAPQDVTQEQLLAIAEQVTYTP</sequence>
<name>A0A6L9W0Q3_9ACTN</name>
<evidence type="ECO:0000313" key="3">
    <source>
        <dbReference type="Proteomes" id="UP000479241"/>
    </source>
</evidence>
<reference evidence="2 3" key="1">
    <citation type="submission" date="2019-12" db="EMBL/GenBank/DDBJ databases">
        <title>the WGS of Blastococcus saxobsidens 67B17.</title>
        <authorList>
            <person name="Jiang Z."/>
        </authorList>
    </citation>
    <scope>NUCLEOTIDE SEQUENCE [LARGE SCALE GENOMIC DNA]</scope>
    <source>
        <strain evidence="2 3">67B17</strain>
    </source>
</reference>
<feature type="transmembrane region" description="Helical" evidence="1">
    <location>
        <begin position="69"/>
        <end position="90"/>
    </location>
</feature>
<evidence type="ECO:0000256" key="1">
    <source>
        <dbReference type="SAM" id="Phobius"/>
    </source>
</evidence>
<dbReference type="Proteomes" id="UP000479241">
    <property type="component" value="Unassembled WGS sequence"/>
</dbReference>
<evidence type="ECO:0000313" key="2">
    <source>
        <dbReference type="EMBL" id="NEK85071.1"/>
    </source>
</evidence>
<accession>A0A6L9W0Q3</accession>
<gene>
    <name evidence="2" type="ORF">GCU60_04740</name>
</gene>
<dbReference type="RefSeq" id="WP_163202758.1">
    <property type="nucleotide sequence ID" value="NZ_JAAGWG010000006.1"/>
</dbReference>
<organism evidence="2 3">
    <name type="scientific">Blastococcus saxobsidens</name>
    <dbReference type="NCBI Taxonomy" id="138336"/>
    <lineage>
        <taxon>Bacteria</taxon>
        <taxon>Bacillati</taxon>
        <taxon>Actinomycetota</taxon>
        <taxon>Actinomycetes</taxon>
        <taxon>Geodermatophilales</taxon>
        <taxon>Geodermatophilaceae</taxon>
        <taxon>Blastococcus</taxon>
    </lineage>
</organism>
<keyword evidence="1" id="KW-1133">Transmembrane helix</keyword>
<proteinExistence type="predicted"/>
<keyword evidence="1" id="KW-0812">Transmembrane</keyword>
<protein>
    <submittedName>
        <fullName evidence="2">Uncharacterized protein</fullName>
    </submittedName>
</protein>
<dbReference type="EMBL" id="JAAGWG010000006">
    <property type="protein sequence ID" value="NEK85071.1"/>
    <property type="molecule type" value="Genomic_DNA"/>
</dbReference>
<dbReference type="AlphaFoldDB" id="A0A6L9W0Q3"/>
<keyword evidence="1" id="KW-0472">Membrane</keyword>